<dbReference type="AlphaFoldDB" id="A0A2N9EB87"/>
<dbReference type="Pfam" id="PF05553">
    <property type="entry name" value="DUF761"/>
    <property type="match status" value="1"/>
</dbReference>
<proteinExistence type="predicted"/>
<name>A0A2N9EB87_FAGSY</name>
<evidence type="ECO:0000313" key="1">
    <source>
        <dbReference type="EMBL" id="SPC76236.1"/>
    </source>
</evidence>
<reference evidence="1" key="1">
    <citation type="submission" date="2018-02" db="EMBL/GenBank/DDBJ databases">
        <authorList>
            <person name="Cohen D.B."/>
            <person name="Kent A.D."/>
        </authorList>
    </citation>
    <scope>NUCLEOTIDE SEQUENCE</scope>
</reference>
<sequence>MKNKASAILKKIIATLSSMAKAKTLALKNKTRAIKARLIIFSLIKNKKLLMSSLSHSIQHKKSYISHKLNALLSHHDKDIHSSDEDEDEDDLGDQTKAIVLYKEDINAISHESLPDPTQTEMLEKDHDYSEEADIEGEEKKYPDLTHSLFESADLDFEDQCGSVIDLVKNTMEEAGEEFSLEEEIDHVADLFIKRFHRQMRMQKQLSLKRHQEERLQRSA</sequence>
<dbReference type="InterPro" id="IPR008480">
    <property type="entry name" value="DUF761_pln"/>
</dbReference>
<gene>
    <name evidence="1" type="ORF">FSB_LOCUS4118</name>
</gene>
<dbReference type="PANTHER" id="PTHR33450:SF12">
    <property type="entry name" value="COTTON FIBER PROTEIN"/>
    <property type="match status" value="1"/>
</dbReference>
<dbReference type="EMBL" id="OIVN01000206">
    <property type="protein sequence ID" value="SPC76236.1"/>
    <property type="molecule type" value="Genomic_DNA"/>
</dbReference>
<accession>A0A2N9EB87</accession>
<evidence type="ECO:0008006" key="2">
    <source>
        <dbReference type="Google" id="ProtNLM"/>
    </source>
</evidence>
<protein>
    <recommendedName>
        <fullName evidence="2">DUF761 domain-containing protein</fullName>
    </recommendedName>
</protein>
<organism evidence="1">
    <name type="scientific">Fagus sylvatica</name>
    <name type="common">Beechnut</name>
    <dbReference type="NCBI Taxonomy" id="28930"/>
    <lineage>
        <taxon>Eukaryota</taxon>
        <taxon>Viridiplantae</taxon>
        <taxon>Streptophyta</taxon>
        <taxon>Embryophyta</taxon>
        <taxon>Tracheophyta</taxon>
        <taxon>Spermatophyta</taxon>
        <taxon>Magnoliopsida</taxon>
        <taxon>eudicotyledons</taxon>
        <taxon>Gunneridae</taxon>
        <taxon>Pentapetalae</taxon>
        <taxon>rosids</taxon>
        <taxon>fabids</taxon>
        <taxon>Fagales</taxon>
        <taxon>Fagaceae</taxon>
        <taxon>Fagus</taxon>
    </lineage>
</organism>
<dbReference type="PANTHER" id="PTHR33450">
    <property type="entry name" value="EMB|CAB67623.1-RELATED"/>
    <property type="match status" value="1"/>
</dbReference>